<gene>
    <name evidence="2" type="ORF">CAL20_05905</name>
</gene>
<dbReference type="AlphaFoldDB" id="A0A261UB59"/>
<organism evidence="2 3">
    <name type="scientific">Bordetella genomosp. 4</name>
    <dbReference type="NCBI Taxonomy" id="463044"/>
    <lineage>
        <taxon>Bacteria</taxon>
        <taxon>Pseudomonadati</taxon>
        <taxon>Pseudomonadota</taxon>
        <taxon>Betaproteobacteria</taxon>
        <taxon>Burkholderiales</taxon>
        <taxon>Alcaligenaceae</taxon>
        <taxon>Bordetella</taxon>
    </lineage>
</organism>
<evidence type="ECO:0000259" key="1">
    <source>
        <dbReference type="Pfam" id="PF13403"/>
    </source>
</evidence>
<evidence type="ECO:0000313" key="2">
    <source>
        <dbReference type="EMBL" id="OZI59156.1"/>
    </source>
</evidence>
<dbReference type="InterPro" id="IPR028992">
    <property type="entry name" value="Hedgehog/Intein_dom"/>
</dbReference>
<dbReference type="RefSeq" id="WP_094820144.1">
    <property type="nucleotide sequence ID" value="NZ_NEVO01000004.1"/>
</dbReference>
<name>A0A261UB59_9BORD</name>
<sequence>MATYQTAYASALIRDASGNFIVMETSASVSTATEAVDDSTFNYQEQITIDTDINTEQIEAVIEAFYQDGYIIYADGGHVLFTNTEYEPGFTFKADLDENGQPPALPVCFTAGTLIDTPNGPVAIESLQVGDMVWGSTGYRPVKWIGWRQYLLCSPRYSEAYRDGIVPVRIRAHALADNVPSRDIVLSPWHHLYIDDVLVKANQLVNGRTIVRESTLTRVTYFHIELDQFDVVRAHNVYSESWADGGNRDFFENVDVATLRPADQTRRRAQRPGFTVLSTGDALLADIRQRVAMRAEHSDDNAECTLAA</sequence>
<evidence type="ECO:0000313" key="3">
    <source>
        <dbReference type="Proteomes" id="UP000216885"/>
    </source>
</evidence>
<dbReference type="Proteomes" id="UP000216885">
    <property type="component" value="Unassembled WGS sequence"/>
</dbReference>
<proteinExistence type="predicted"/>
<comment type="caution">
    <text evidence="2">The sequence shown here is derived from an EMBL/GenBank/DDBJ whole genome shotgun (WGS) entry which is preliminary data.</text>
</comment>
<reference evidence="2 3" key="1">
    <citation type="submission" date="2017-05" db="EMBL/GenBank/DDBJ databases">
        <title>Complete and WGS of Bordetella genogroups.</title>
        <authorList>
            <person name="Spilker T."/>
            <person name="LiPuma J."/>
        </authorList>
    </citation>
    <scope>NUCLEOTIDE SEQUENCE [LARGE SCALE GENOMIC DNA]</scope>
    <source>
        <strain evidence="2 3">AU9919</strain>
    </source>
</reference>
<dbReference type="OrthoDB" id="8671331at2"/>
<dbReference type="SUPFAM" id="SSF51294">
    <property type="entry name" value="Hedgehog/intein (Hint) domain"/>
    <property type="match status" value="1"/>
</dbReference>
<dbReference type="Pfam" id="PF13403">
    <property type="entry name" value="Hint_2"/>
    <property type="match status" value="1"/>
</dbReference>
<accession>A0A261UB59</accession>
<keyword evidence="3" id="KW-1185">Reference proteome</keyword>
<dbReference type="Gene3D" id="2.170.16.10">
    <property type="entry name" value="Hedgehog/Intein (Hint) domain"/>
    <property type="match status" value="1"/>
</dbReference>
<feature type="domain" description="Hedgehog/Intein (Hint)" evidence="1">
    <location>
        <begin position="107"/>
        <end position="245"/>
    </location>
</feature>
<dbReference type="InterPro" id="IPR036844">
    <property type="entry name" value="Hint_dom_sf"/>
</dbReference>
<dbReference type="EMBL" id="NEVQ01000008">
    <property type="protein sequence ID" value="OZI59156.1"/>
    <property type="molecule type" value="Genomic_DNA"/>
</dbReference>
<protein>
    <recommendedName>
        <fullName evidence="1">Hedgehog/Intein (Hint) domain-containing protein</fullName>
    </recommendedName>
</protein>